<dbReference type="Proteomes" id="UP000001312">
    <property type="component" value="Unassembled WGS sequence"/>
</dbReference>
<accession>A7E6N0</accession>
<reference evidence="2" key="1">
    <citation type="journal article" date="2011" name="PLoS Genet.">
        <title>Genomic analysis of the necrotrophic fungal pathogens Sclerotinia sclerotiorum and Botrytis cinerea.</title>
        <authorList>
            <person name="Amselem J."/>
            <person name="Cuomo C.A."/>
            <person name="van Kan J.A."/>
            <person name="Viaud M."/>
            <person name="Benito E.P."/>
            <person name="Couloux A."/>
            <person name="Coutinho P.M."/>
            <person name="de Vries R.P."/>
            <person name="Dyer P.S."/>
            <person name="Fillinger S."/>
            <person name="Fournier E."/>
            <person name="Gout L."/>
            <person name="Hahn M."/>
            <person name="Kohn L."/>
            <person name="Lapalu N."/>
            <person name="Plummer K.M."/>
            <person name="Pradier J.M."/>
            <person name="Quevillon E."/>
            <person name="Sharon A."/>
            <person name="Simon A."/>
            <person name="ten Have A."/>
            <person name="Tudzynski B."/>
            <person name="Tudzynski P."/>
            <person name="Wincker P."/>
            <person name="Andrew M."/>
            <person name="Anthouard V."/>
            <person name="Beever R.E."/>
            <person name="Beffa R."/>
            <person name="Benoit I."/>
            <person name="Bouzid O."/>
            <person name="Brault B."/>
            <person name="Chen Z."/>
            <person name="Choquer M."/>
            <person name="Collemare J."/>
            <person name="Cotton P."/>
            <person name="Danchin E.G."/>
            <person name="Da Silva C."/>
            <person name="Gautier A."/>
            <person name="Giraud C."/>
            <person name="Giraud T."/>
            <person name="Gonzalez C."/>
            <person name="Grossetete S."/>
            <person name="Guldener U."/>
            <person name="Henrissat B."/>
            <person name="Howlett B.J."/>
            <person name="Kodira C."/>
            <person name="Kretschmer M."/>
            <person name="Lappartient A."/>
            <person name="Leroch M."/>
            <person name="Levis C."/>
            <person name="Mauceli E."/>
            <person name="Neuveglise C."/>
            <person name="Oeser B."/>
            <person name="Pearson M."/>
            <person name="Poulain J."/>
            <person name="Poussereau N."/>
            <person name="Quesneville H."/>
            <person name="Rascle C."/>
            <person name="Schumacher J."/>
            <person name="Segurens B."/>
            <person name="Sexton A."/>
            <person name="Silva E."/>
            <person name="Sirven C."/>
            <person name="Soanes D.M."/>
            <person name="Talbot N.J."/>
            <person name="Templeton M."/>
            <person name="Yandava C."/>
            <person name="Yarden O."/>
            <person name="Zeng Q."/>
            <person name="Rollins J.A."/>
            <person name="Lebrun M.H."/>
            <person name="Dickman M."/>
        </authorList>
    </citation>
    <scope>NUCLEOTIDE SEQUENCE [LARGE SCALE GENOMIC DNA]</scope>
    <source>
        <strain evidence="2">ATCC 18683 / 1980 / Ss-1</strain>
    </source>
</reference>
<dbReference type="EMBL" id="CH476621">
    <property type="protein sequence ID" value="EDN91552.1"/>
    <property type="molecule type" value="Genomic_DNA"/>
</dbReference>
<dbReference type="HOGENOM" id="CLU_2591229_0_0_1"/>
<protein>
    <submittedName>
        <fullName evidence="1">Uncharacterized protein</fullName>
    </submittedName>
</protein>
<evidence type="ECO:0000313" key="2">
    <source>
        <dbReference type="Proteomes" id="UP000001312"/>
    </source>
</evidence>
<dbReference type="KEGG" id="ssl:SS1G_00955"/>
<name>A7E6N0_SCLS1</name>
<gene>
    <name evidence="1" type="ORF">SS1G_00955</name>
</gene>
<dbReference type="GeneID" id="5495170"/>
<keyword evidence="2" id="KW-1185">Reference proteome</keyword>
<sequence length="80" mass="9213">MSEYLGTWEHVYLSRATVEYSSNLEDRRCQLLVKHTVGQCVFLPIGLANPYSERLQARGAGGEPKMSEFLYLRPFDRSPF</sequence>
<dbReference type="AlphaFoldDB" id="A7E6N0"/>
<evidence type="ECO:0000313" key="1">
    <source>
        <dbReference type="EMBL" id="EDN91552.1"/>
    </source>
</evidence>
<dbReference type="InParanoid" id="A7E6N0"/>
<organism evidence="1 2">
    <name type="scientific">Sclerotinia sclerotiorum (strain ATCC 18683 / 1980 / Ss-1)</name>
    <name type="common">White mold</name>
    <name type="synonym">Whetzelinia sclerotiorum</name>
    <dbReference type="NCBI Taxonomy" id="665079"/>
    <lineage>
        <taxon>Eukaryota</taxon>
        <taxon>Fungi</taxon>
        <taxon>Dikarya</taxon>
        <taxon>Ascomycota</taxon>
        <taxon>Pezizomycotina</taxon>
        <taxon>Leotiomycetes</taxon>
        <taxon>Helotiales</taxon>
        <taxon>Sclerotiniaceae</taxon>
        <taxon>Sclerotinia</taxon>
    </lineage>
</organism>
<proteinExistence type="predicted"/>
<dbReference type="RefSeq" id="XP_001598866.1">
    <property type="nucleotide sequence ID" value="XM_001598816.1"/>
</dbReference>